<dbReference type="OrthoDB" id="265243at2759"/>
<feature type="compositionally biased region" description="Low complexity" evidence="1">
    <location>
        <begin position="589"/>
        <end position="604"/>
    </location>
</feature>
<feature type="compositionally biased region" description="Low complexity" evidence="1">
    <location>
        <begin position="500"/>
        <end position="518"/>
    </location>
</feature>
<dbReference type="OMA" id="NDACDAS"/>
<dbReference type="Proteomes" id="UP000037923">
    <property type="component" value="Unassembled WGS sequence"/>
</dbReference>
<protein>
    <submittedName>
        <fullName evidence="2">Uncharacterized protein</fullName>
    </submittedName>
</protein>
<feature type="compositionally biased region" description="Polar residues" evidence="1">
    <location>
        <begin position="715"/>
        <end position="724"/>
    </location>
</feature>
<feature type="compositionally biased region" description="Low complexity" evidence="1">
    <location>
        <begin position="726"/>
        <end position="740"/>
    </location>
</feature>
<keyword evidence="3" id="KW-1185">Reference proteome</keyword>
<feature type="region of interest" description="Disordered" evidence="1">
    <location>
        <begin position="420"/>
        <end position="443"/>
    </location>
</feature>
<reference evidence="2 3" key="1">
    <citation type="submission" date="2015-07" db="EMBL/GenBank/DDBJ databases">
        <title>High-quality genome of monoxenous trypanosomatid Leptomonas pyrrhocoris.</title>
        <authorList>
            <person name="Flegontov P."/>
            <person name="Butenko A."/>
            <person name="Firsov S."/>
            <person name="Vlcek C."/>
            <person name="Logacheva M.D."/>
            <person name="Field M."/>
            <person name="Filatov D."/>
            <person name="Flegontova O."/>
            <person name="Gerasimov E."/>
            <person name="Jackson A.P."/>
            <person name="Kelly S."/>
            <person name="Opperdoes F."/>
            <person name="O'Reilly A."/>
            <person name="Votypka J."/>
            <person name="Yurchenko V."/>
            <person name="Lukes J."/>
        </authorList>
    </citation>
    <scope>NUCLEOTIDE SEQUENCE [LARGE SCALE GENOMIC DNA]</scope>
    <source>
        <strain evidence="2">H10</strain>
    </source>
</reference>
<dbReference type="AlphaFoldDB" id="A0A0M9G1X8"/>
<evidence type="ECO:0000313" key="3">
    <source>
        <dbReference type="Proteomes" id="UP000037923"/>
    </source>
</evidence>
<dbReference type="VEuPathDB" id="TriTrypDB:LpyrH10_08_3100"/>
<sequence>MFRDRIRVRPAGGRPSFGSRDVLADDGMDGEDGRPYRRQGAAADNAFASSLNFSHRGEASSSADFAAAPSGEAWPYACRVARLALDTVSSVFGALGTRAGDEAKVHDGFAGTTAVLRSAAAPPTLSSPTVPPNTPYDANVATPPTSHFHCAPSAEGAYSAEPAEGRPSGLIERRSARGYAHDYSSARVPLRDQPAMDQPNVAAAPRAAGSVYFSPPPSVREAPQYQITVNQYFAAPERSAYPVVATAPSYLEPRRSTAVGYRPRVSLLTVPSAIHPHTKRERSTTSATATTRASEALAAKAAKTTSTAAAVNALDVSLSNAPSAIPLGSPENSLTVPISFAGSGGSAPLFGRAKKAEESAPAKPAESGPLFGAKSATPVTPAFVFGAKPAATTTTATTPASAQPFGGFVKKGPPAVVADDYGFAPNADDGDADDSKNKDADSATTAAKPLGFSFHASGLKPAFASPGTTTTATTASAPAKAAPLPNPFSFSPKPKEKTGDAPPASTTDSATTSASAAPKGNGFVKAGPPAVMPDDDGFASGADSDDEDEANAPAKTESATATKPLGFTFNSASFKPAFNSGSPPPSTAPKPFSFAAKPAETAAPPAAPFGSFVKAGPPAVMPDDSGFASNADSGGEDGEDNVKKTKTDTATRATAPFSFSANATGVAKPAFGTGGTTFGSSSTPVNNSSSPFTFAAAASSPSSAEAPANPFKFTPSPTAGSPSAATFGSTGSSPFGTGQSVNFTFGKPK</sequence>
<accession>A0A0M9G1X8</accession>
<feature type="compositionally biased region" description="Acidic residues" evidence="1">
    <location>
        <begin position="533"/>
        <end position="550"/>
    </location>
</feature>
<feature type="compositionally biased region" description="Basic and acidic residues" evidence="1">
    <location>
        <begin position="640"/>
        <end position="649"/>
    </location>
</feature>
<feature type="region of interest" description="Disordered" evidence="1">
    <location>
        <begin position="120"/>
        <end position="166"/>
    </location>
</feature>
<feature type="region of interest" description="Disordered" evidence="1">
    <location>
        <begin position="671"/>
        <end position="749"/>
    </location>
</feature>
<feature type="compositionally biased region" description="Low complexity" evidence="1">
    <location>
        <begin position="678"/>
        <end position="711"/>
    </location>
</feature>
<feature type="region of interest" description="Disordered" evidence="1">
    <location>
        <begin position="352"/>
        <end position="373"/>
    </location>
</feature>
<dbReference type="RefSeq" id="XP_015659123.1">
    <property type="nucleotide sequence ID" value="XM_015802679.1"/>
</dbReference>
<feature type="region of interest" description="Disordered" evidence="1">
    <location>
        <begin position="1"/>
        <end position="39"/>
    </location>
</feature>
<dbReference type="EMBL" id="LGTL01000008">
    <property type="protein sequence ID" value="KPA80685.1"/>
    <property type="molecule type" value="Genomic_DNA"/>
</dbReference>
<dbReference type="RefSeq" id="XP_015659124.1">
    <property type="nucleotide sequence ID" value="XM_015802680.1"/>
</dbReference>
<organism evidence="2 3">
    <name type="scientific">Leptomonas pyrrhocoris</name>
    <name type="common">Firebug parasite</name>
    <dbReference type="NCBI Taxonomy" id="157538"/>
    <lineage>
        <taxon>Eukaryota</taxon>
        <taxon>Discoba</taxon>
        <taxon>Euglenozoa</taxon>
        <taxon>Kinetoplastea</taxon>
        <taxon>Metakinetoplastina</taxon>
        <taxon>Trypanosomatida</taxon>
        <taxon>Trypanosomatidae</taxon>
        <taxon>Leishmaniinae</taxon>
        <taxon>Leptomonas</taxon>
    </lineage>
</organism>
<feature type="compositionally biased region" description="Low complexity" evidence="1">
    <location>
        <begin position="465"/>
        <end position="483"/>
    </location>
</feature>
<feature type="region of interest" description="Disordered" evidence="1">
    <location>
        <begin position="273"/>
        <end position="292"/>
    </location>
</feature>
<dbReference type="GeneID" id="26905152"/>
<name>A0A0M9G1X8_LEPPY</name>
<comment type="caution">
    <text evidence="2">The sequence shown here is derived from an EMBL/GenBank/DDBJ whole genome shotgun (WGS) entry which is preliminary data.</text>
</comment>
<gene>
    <name evidence="2" type="ORF">ABB37_04861</name>
</gene>
<proteinExistence type="predicted"/>
<dbReference type="EMBL" id="LGTL01000008">
    <property type="protein sequence ID" value="KPA80684.1"/>
    <property type="molecule type" value="Genomic_DNA"/>
</dbReference>
<evidence type="ECO:0000256" key="1">
    <source>
        <dbReference type="SAM" id="MobiDB-lite"/>
    </source>
</evidence>
<feature type="region of interest" description="Disordered" evidence="1">
    <location>
        <begin position="465"/>
        <end position="651"/>
    </location>
</feature>
<evidence type="ECO:0000313" key="2">
    <source>
        <dbReference type="EMBL" id="KPA80685.1"/>
    </source>
</evidence>